<keyword evidence="1" id="KW-0812">Transmembrane</keyword>
<dbReference type="InterPro" id="IPR024316">
    <property type="entry name" value="APQ12"/>
</dbReference>
<sequence length="307" mass="33674">MGTPLRSSKRRFSRSSSYSIGALSVTSFIWSSTRNLNISSSAIANKFFSVKDAIPPWLPFSSFPKEENHIVARLELPASPNATCETNTTDTVTPAIAPAPATGLRSASASVPFSSHALLSPPRRPFLPIMDDFLVQAYPYAKVAANHASTVLAHVLKAVYPILNNLYNQNPTLVSIVLLVSAVYFVLRLVTKITNFIWSVTRNIFQLFFVLGVVLACMNYYNKRAAGKLGDDGNLVPGFDWDATWADFQGVWGFVQNIGAVLMDLVESGSHLEEDGWNSGRRKTMGIKGDGLFAERPGIKKGGQKWR</sequence>
<feature type="transmembrane region" description="Helical" evidence="1">
    <location>
        <begin position="203"/>
        <end position="221"/>
    </location>
</feature>
<evidence type="ECO:0000313" key="2">
    <source>
        <dbReference type="EMBL" id="RVD83045.1"/>
    </source>
</evidence>
<dbReference type="OrthoDB" id="5275352at2759"/>
<dbReference type="GeneID" id="93589759"/>
<comment type="caution">
    <text evidence="2">The sequence shown here is derived from an EMBL/GenBank/DDBJ whole genome shotgun (WGS) entry which is preliminary data.</text>
</comment>
<dbReference type="AlphaFoldDB" id="A0A436ZWA0"/>
<accession>A0A436ZWA0</accession>
<keyword evidence="3" id="KW-1185">Reference proteome</keyword>
<dbReference type="VEuPathDB" id="FungiDB:DFL_007448"/>
<evidence type="ECO:0000313" key="3">
    <source>
        <dbReference type="Proteomes" id="UP000283090"/>
    </source>
</evidence>
<dbReference type="RefSeq" id="XP_067488589.1">
    <property type="nucleotide sequence ID" value="XM_067637032.1"/>
</dbReference>
<evidence type="ECO:0000256" key="1">
    <source>
        <dbReference type="SAM" id="Phobius"/>
    </source>
</evidence>
<keyword evidence="1" id="KW-1133">Transmembrane helix</keyword>
<proteinExistence type="predicted"/>
<feature type="transmembrane region" description="Helical" evidence="1">
    <location>
        <begin position="172"/>
        <end position="191"/>
    </location>
</feature>
<name>A0A436ZWA0_ARTFL</name>
<keyword evidence="1" id="KW-0472">Membrane</keyword>
<organism evidence="2 3">
    <name type="scientific">Arthrobotrys flagrans</name>
    <name type="common">Nematode-trapping fungus</name>
    <name type="synonym">Trichothecium flagrans</name>
    <dbReference type="NCBI Taxonomy" id="97331"/>
    <lineage>
        <taxon>Eukaryota</taxon>
        <taxon>Fungi</taxon>
        <taxon>Dikarya</taxon>
        <taxon>Ascomycota</taxon>
        <taxon>Pezizomycotina</taxon>
        <taxon>Orbiliomycetes</taxon>
        <taxon>Orbiliales</taxon>
        <taxon>Orbiliaceae</taxon>
        <taxon>Arthrobotrys</taxon>
    </lineage>
</organism>
<protein>
    <submittedName>
        <fullName evidence="2">Uncharacterized protein</fullName>
    </submittedName>
</protein>
<dbReference type="Pfam" id="PF12716">
    <property type="entry name" value="Apq12"/>
    <property type="match status" value="1"/>
</dbReference>
<reference evidence="2 3" key="1">
    <citation type="submission" date="2019-01" db="EMBL/GenBank/DDBJ databases">
        <title>Intercellular communication is required for trap formation in the nematode-trapping fungus Duddingtonia flagrans.</title>
        <authorList>
            <person name="Youssar L."/>
            <person name="Wernet V."/>
            <person name="Hensel N."/>
            <person name="Hildebrandt H.-G."/>
            <person name="Fischer R."/>
        </authorList>
    </citation>
    <scope>NUCLEOTIDE SEQUENCE [LARGE SCALE GENOMIC DNA]</scope>
    <source>
        <strain evidence="2 3">CBS H-5679</strain>
    </source>
</reference>
<dbReference type="EMBL" id="SAEB01000009">
    <property type="protein sequence ID" value="RVD83045.1"/>
    <property type="molecule type" value="Genomic_DNA"/>
</dbReference>
<dbReference type="Proteomes" id="UP000283090">
    <property type="component" value="Unassembled WGS sequence"/>
</dbReference>
<gene>
    <name evidence="2" type="ORF">DFL_007448</name>
</gene>